<dbReference type="SUPFAM" id="SSF56935">
    <property type="entry name" value="Porins"/>
    <property type="match status" value="1"/>
</dbReference>
<sequence length="1075" mass="118829">MSKFKPSLLTLALVTSGMTFSTLHAQEAEQELAKLKHVEEQLEEQLEEQAEEETEVIQVTGMRRSLIESVNIKRFSDTMVDAVTADDLGSLPDLSISDSLSRLPGVTAIRNGGQASELNIRGLSGQYVFATLNGREQVSSAGGRSVEFSQFPSELITTAQVHKSQKASLIEGGVAGTIDLQTANPLKMGEDFKANFNGQLTTNSRSDDHPDAVSVGHRFSASMQAKFLDDTLGVALGVARLFQPRVSTQFVGYDFTYDQVRVDGLNGLSDCGNQETDPYWREGGCFAYSGSFEMMSRGGEDERNGIMSAIVWQPTDNFTLKADAFYSTFDATAWDRGIQVTGLGSINSTNHLSSVEMNDPSIVGNDQEGYSIIGGTYYAALNTPFATYDPTDSCNAATDGKVQAPCIDQNGSAGVNPLQISNMADDATRKSDTLTLGLNAEWVFDNFMITADWSHSKASEDSFDRTINILMFENSAAATPKVETDLVLDYRMNGLKVPTVSVTNTAGEAIDFTDANKMMVTSYSQFPRFEENQADALRLDIKYELDNDFIRSVEAGVRVSERTHLLERGVWSYGGPGHFENGVHRNERSWDEMRQGNYIVWAGGEEKERFQPYQLSADEVNVVKLGGEFSSLPAFISIDNEAIADKWLVDAEGNPLKRDPVDVWDGADWTITQDNDITEKVKSAYVMANIDTSVFDLRLTGNLGVRFVETEQIAFGVSAAPTSRRVKTDDNGDPVIDKDGREVLEVVDMGDAITDDVGQTESSHLYREISHKFDNVLPSLNLSLELTDSDYLKFAAAKVMARPEMSEMAISGNYNYQTNRARDGKDVVNMDMSTSPYLEPFLATQVDVSYEHYFTETDGTFFVALFNKDIESFTDTTTIFDFPFAQVGIDLPTTSDSGQPVEPGDLTVTVNNEQGGYVRGYEIGYTQTFDFLPGALSGLGFSGSYSHTESEITRTISIGNGQGDVNTPIEGLSPSIYSFTLFYNNDMVETYLNARYRESYLGRQIATGQDQSAFFTDEMIMDYQLKYKFTDDFNVIFSVNNLTDEANRSYFGDESKTGTIQYFGRNYFLGFNYSL</sequence>
<feature type="coiled-coil region" evidence="5">
    <location>
        <begin position="25"/>
        <end position="59"/>
    </location>
</feature>
<dbReference type="PANTHER" id="PTHR40980">
    <property type="entry name" value="PLUG DOMAIN-CONTAINING PROTEIN"/>
    <property type="match status" value="1"/>
</dbReference>
<keyword evidence="4" id="KW-0798">TonB box</keyword>
<keyword evidence="3" id="KW-0998">Cell outer membrane</keyword>
<name>A0ABV1RF19_9ALTE</name>
<evidence type="ECO:0000313" key="9">
    <source>
        <dbReference type="EMBL" id="MER2491366.1"/>
    </source>
</evidence>
<dbReference type="Proteomes" id="UP001467690">
    <property type="component" value="Unassembled WGS sequence"/>
</dbReference>
<proteinExistence type="inferred from homology"/>
<dbReference type="InterPro" id="IPR000531">
    <property type="entry name" value="Beta-barrel_TonB"/>
</dbReference>
<organism evidence="9 10">
    <name type="scientific">Catenovulum sediminis</name>
    <dbReference type="NCBI Taxonomy" id="1740262"/>
    <lineage>
        <taxon>Bacteria</taxon>
        <taxon>Pseudomonadati</taxon>
        <taxon>Pseudomonadota</taxon>
        <taxon>Gammaproteobacteria</taxon>
        <taxon>Alteromonadales</taxon>
        <taxon>Alteromonadaceae</taxon>
        <taxon>Catenovulum</taxon>
    </lineage>
</organism>
<keyword evidence="5" id="KW-0175">Coiled coil</keyword>
<accession>A0ABV1RF19</accession>
<evidence type="ECO:0000256" key="6">
    <source>
        <dbReference type="SAM" id="SignalP"/>
    </source>
</evidence>
<feature type="domain" description="TonB-dependent receptor plug" evidence="8">
    <location>
        <begin position="77"/>
        <end position="176"/>
    </location>
</feature>
<protein>
    <submittedName>
        <fullName evidence="9">TonB-dependent receptor</fullName>
    </submittedName>
</protein>
<feature type="signal peptide" evidence="6">
    <location>
        <begin position="1"/>
        <end position="25"/>
    </location>
</feature>
<comment type="subcellular location">
    <subcellularLocation>
        <location evidence="1 4">Cell outer membrane</location>
    </subcellularLocation>
</comment>
<evidence type="ECO:0000313" key="10">
    <source>
        <dbReference type="Proteomes" id="UP001467690"/>
    </source>
</evidence>
<feature type="domain" description="TonB-dependent receptor-like beta-barrel" evidence="7">
    <location>
        <begin position="529"/>
        <end position="1042"/>
    </location>
</feature>
<dbReference type="Gene3D" id="2.40.170.20">
    <property type="entry name" value="TonB-dependent receptor, beta-barrel domain"/>
    <property type="match status" value="1"/>
</dbReference>
<evidence type="ECO:0000256" key="2">
    <source>
        <dbReference type="ARBA" id="ARBA00023136"/>
    </source>
</evidence>
<keyword evidence="2 4" id="KW-0472">Membrane</keyword>
<dbReference type="Pfam" id="PF00593">
    <property type="entry name" value="TonB_dep_Rec_b-barrel"/>
    <property type="match status" value="1"/>
</dbReference>
<evidence type="ECO:0000256" key="3">
    <source>
        <dbReference type="ARBA" id="ARBA00023237"/>
    </source>
</evidence>
<dbReference type="NCBIfam" id="TIGR01782">
    <property type="entry name" value="TonB-Xanth-Caul"/>
    <property type="match status" value="1"/>
</dbReference>
<evidence type="ECO:0000256" key="1">
    <source>
        <dbReference type="ARBA" id="ARBA00004442"/>
    </source>
</evidence>
<dbReference type="EMBL" id="JBELOE010000115">
    <property type="protein sequence ID" value="MER2491366.1"/>
    <property type="molecule type" value="Genomic_DNA"/>
</dbReference>
<comment type="caution">
    <text evidence="9">The sequence shown here is derived from an EMBL/GenBank/DDBJ whole genome shotgun (WGS) entry which is preliminary data.</text>
</comment>
<gene>
    <name evidence="9" type="ORF">ABS311_05670</name>
</gene>
<evidence type="ECO:0000256" key="4">
    <source>
        <dbReference type="RuleBase" id="RU003357"/>
    </source>
</evidence>
<evidence type="ECO:0000256" key="5">
    <source>
        <dbReference type="SAM" id="Coils"/>
    </source>
</evidence>
<reference evidence="9 10" key="1">
    <citation type="submission" date="2024-06" db="EMBL/GenBank/DDBJ databases">
        <authorList>
            <person name="Chen R.Y."/>
        </authorList>
    </citation>
    <scope>NUCLEOTIDE SEQUENCE [LARGE SCALE GENOMIC DNA]</scope>
    <source>
        <strain evidence="9 10">D2</strain>
    </source>
</reference>
<comment type="similarity">
    <text evidence="4">Belongs to the TonB-dependent receptor family.</text>
</comment>
<dbReference type="InterPro" id="IPR036942">
    <property type="entry name" value="Beta-barrel_TonB_sf"/>
</dbReference>
<dbReference type="InterPro" id="IPR037066">
    <property type="entry name" value="Plug_dom_sf"/>
</dbReference>
<dbReference type="PANTHER" id="PTHR40980:SF3">
    <property type="entry name" value="TONB-DEPENDENT RECEPTOR-LIKE BETA-BARREL DOMAIN-CONTAINING PROTEIN"/>
    <property type="match status" value="1"/>
</dbReference>
<keyword evidence="6" id="KW-0732">Signal</keyword>
<dbReference type="InterPro" id="IPR012910">
    <property type="entry name" value="Plug_dom"/>
</dbReference>
<dbReference type="InterPro" id="IPR010104">
    <property type="entry name" value="TonB_rcpt_bac"/>
</dbReference>
<feature type="chain" id="PRO_5045532053" evidence="6">
    <location>
        <begin position="26"/>
        <end position="1075"/>
    </location>
</feature>
<evidence type="ECO:0000259" key="7">
    <source>
        <dbReference type="Pfam" id="PF00593"/>
    </source>
</evidence>
<keyword evidence="9" id="KW-0675">Receptor</keyword>
<dbReference type="RefSeq" id="WP_185976659.1">
    <property type="nucleotide sequence ID" value="NZ_CP041660.1"/>
</dbReference>
<keyword evidence="10" id="KW-1185">Reference proteome</keyword>
<evidence type="ECO:0000259" key="8">
    <source>
        <dbReference type="Pfam" id="PF07715"/>
    </source>
</evidence>
<dbReference type="Pfam" id="PF07715">
    <property type="entry name" value="Plug"/>
    <property type="match status" value="1"/>
</dbReference>
<dbReference type="Gene3D" id="2.170.130.10">
    <property type="entry name" value="TonB-dependent receptor, plug domain"/>
    <property type="match status" value="1"/>
</dbReference>